<keyword evidence="1" id="KW-0732">Signal</keyword>
<proteinExistence type="predicted"/>
<dbReference type="SUPFAM" id="SSF48726">
    <property type="entry name" value="Immunoglobulin"/>
    <property type="match status" value="1"/>
</dbReference>
<dbReference type="SMART" id="SM00409">
    <property type="entry name" value="IG"/>
    <property type="match status" value="1"/>
</dbReference>
<sequence>MHSRHQLFLSLVLTASYFAGSQTYMVLEGGRADLPCDLNVTSAEDEVTLILWHREDSGSPVYSVDARDRVLSSARHFPSPEIATRSFFNVSGIPPVLTIEGMKKAEEGVYRCRVEYRRSRTETTDALLTVIVPPREAIIMDEYGQHLRGVIGPYNEGFPLALACEGEGGSEMCNIYSVRCARIPSPGSQRIVFIDASNQSSNPKSCYLSQMSLILQEVIPGNIYDQRNGDVLLIWR</sequence>
<feature type="chain" id="PRO_5043954986" evidence="1">
    <location>
        <begin position="24"/>
        <end position="236"/>
    </location>
</feature>
<comment type="caution">
    <text evidence="3">The sequence shown here is derived from an EMBL/GenBank/DDBJ whole genome shotgun (WGS) entry which is preliminary data.</text>
</comment>
<evidence type="ECO:0000259" key="2">
    <source>
        <dbReference type="PROSITE" id="PS50835"/>
    </source>
</evidence>
<organism evidence="3 4">
    <name type="scientific">Caerostris darwini</name>
    <dbReference type="NCBI Taxonomy" id="1538125"/>
    <lineage>
        <taxon>Eukaryota</taxon>
        <taxon>Metazoa</taxon>
        <taxon>Ecdysozoa</taxon>
        <taxon>Arthropoda</taxon>
        <taxon>Chelicerata</taxon>
        <taxon>Arachnida</taxon>
        <taxon>Araneae</taxon>
        <taxon>Araneomorphae</taxon>
        <taxon>Entelegynae</taxon>
        <taxon>Araneoidea</taxon>
        <taxon>Araneidae</taxon>
        <taxon>Caerostris</taxon>
    </lineage>
</organism>
<dbReference type="InterPro" id="IPR003599">
    <property type="entry name" value="Ig_sub"/>
</dbReference>
<gene>
    <name evidence="3" type="primary">AVEN_248267_1</name>
    <name evidence="3" type="ORF">CDAR_195421</name>
</gene>
<accession>A0AAV4R8I2</accession>
<protein>
    <submittedName>
        <fullName evidence="3">Ig-like domain-containing protein</fullName>
    </submittedName>
</protein>
<dbReference type="InterPro" id="IPR013106">
    <property type="entry name" value="Ig_V-set"/>
</dbReference>
<dbReference type="Proteomes" id="UP001054837">
    <property type="component" value="Unassembled WGS sequence"/>
</dbReference>
<dbReference type="AlphaFoldDB" id="A0AAV4R8I2"/>
<dbReference type="EMBL" id="BPLQ01005864">
    <property type="protein sequence ID" value="GIY18049.1"/>
    <property type="molecule type" value="Genomic_DNA"/>
</dbReference>
<dbReference type="Pfam" id="PF07686">
    <property type="entry name" value="V-set"/>
    <property type="match status" value="1"/>
</dbReference>
<keyword evidence="4" id="KW-1185">Reference proteome</keyword>
<dbReference type="PANTHER" id="PTHR23278:SF19">
    <property type="entry name" value="OBSCURIN"/>
    <property type="match status" value="1"/>
</dbReference>
<feature type="signal peptide" evidence="1">
    <location>
        <begin position="1"/>
        <end position="23"/>
    </location>
</feature>
<dbReference type="Gene3D" id="2.60.40.10">
    <property type="entry name" value="Immunoglobulins"/>
    <property type="match status" value="1"/>
</dbReference>
<evidence type="ECO:0000313" key="4">
    <source>
        <dbReference type="Proteomes" id="UP001054837"/>
    </source>
</evidence>
<dbReference type="PROSITE" id="PS50835">
    <property type="entry name" value="IG_LIKE"/>
    <property type="match status" value="1"/>
</dbReference>
<evidence type="ECO:0000256" key="1">
    <source>
        <dbReference type="SAM" id="SignalP"/>
    </source>
</evidence>
<dbReference type="InterPro" id="IPR013783">
    <property type="entry name" value="Ig-like_fold"/>
</dbReference>
<evidence type="ECO:0000313" key="3">
    <source>
        <dbReference type="EMBL" id="GIY18049.1"/>
    </source>
</evidence>
<dbReference type="InterPro" id="IPR036179">
    <property type="entry name" value="Ig-like_dom_sf"/>
</dbReference>
<dbReference type="InterPro" id="IPR007110">
    <property type="entry name" value="Ig-like_dom"/>
</dbReference>
<dbReference type="PANTHER" id="PTHR23278">
    <property type="entry name" value="SIDESTEP PROTEIN"/>
    <property type="match status" value="1"/>
</dbReference>
<name>A0AAV4R8I2_9ARAC</name>
<feature type="domain" description="Ig-like" evidence="2">
    <location>
        <begin position="28"/>
        <end position="129"/>
    </location>
</feature>
<reference evidence="3 4" key="1">
    <citation type="submission" date="2021-06" db="EMBL/GenBank/DDBJ databases">
        <title>Caerostris darwini draft genome.</title>
        <authorList>
            <person name="Kono N."/>
            <person name="Arakawa K."/>
        </authorList>
    </citation>
    <scope>NUCLEOTIDE SEQUENCE [LARGE SCALE GENOMIC DNA]</scope>
</reference>